<organism evidence="13 14">
    <name type="scientific">Leucocoprinus birnbaumii</name>
    <dbReference type="NCBI Taxonomy" id="56174"/>
    <lineage>
        <taxon>Eukaryota</taxon>
        <taxon>Fungi</taxon>
        <taxon>Dikarya</taxon>
        <taxon>Basidiomycota</taxon>
        <taxon>Agaricomycotina</taxon>
        <taxon>Agaricomycetes</taxon>
        <taxon>Agaricomycetidae</taxon>
        <taxon>Agaricales</taxon>
        <taxon>Agaricineae</taxon>
        <taxon>Agaricaceae</taxon>
        <taxon>Leucocoprinus</taxon>
    </lineage>
</organism>
<dbReference type="EMBL" id="JANIEX010000059">
    <property type="protein sequence ID" value="KAJ3574726.1"/>
    <property type="molecule type" value="Genomic_DNA"/>
</dbReference>
<feature type="transmembrane region" description="Helical" evidence="11">
    <location>
        <begin position="649"/>
        <end position="670"/>
    </location>
</feature>
<keyword evidence="14" id="KW-1185">Reference proteome</keyword>
<evidence type="ECO:0000256" key="9">
    <source>
        <dbReference type="ARBA" id="ARBA00023004"/>
    </source>
</evidence>
<dbReference type="Pfam" id="PF03188">
    <property type="entry name" value="Cytochrom_B561"/>
    <property type="match status" value="1"/>
</dbReference>
<evidence type="ECO:0000256" key="3">
    <source>
        <dbReference type="ARBA" id="ARBA00022448"/>
    </source>
</evidence>
<feature type="transmembrane region" description="Helical" evidence="11">
    <location>
        <begin position="575"/>
        <end position="594"/>
    </location>
</feature>
<feature type="transmembrane region" description="Helical" evidence="11">
    <location>
        <begin position="722"/>
        <end position="743"/>
    </location>
</feature>
<feature type="transmembrane region" description="Helical" evidence="11">
    <location>
        <begin position="691"/>
        <end position="710"/>
    </location>
</feature>
<evidence type="ECO:0000256" key="2">
    <source>
        <dbReference type="ARBA" id="ARBA00004141"/>
    </source>
</evidence>
<dbReference type="CDD" id="cd08761">
    <property type="entry name" value="Cyt_b561_CYB561D2_like"/>
    <property type="match status" value="1"/>
</dbReference>
<comment type="caution">
    <text evidence="13">The sequence shown here is derived from an EMBL/GenBank/DDBJ whole genome shotgun (WGS) entry which is preliminary data.</text>
</comment>
<dbReference type="InterPro" id="IPR006593">
    <property type="entry name" value="Cyt_b561/ferric_Rdtase_TM"/>
</dbReference>
<keyword evidence="5 11" id="KW-0812">Transmembrane</keyword>
<dbReference type="Gene3D" id="1.20.120.1770">
    <property type="match status" value="1"/>
</dbReference>
<sequence>MRRTQNVPESTMNLSSGNGGGTSISRLPADILIEVFRFASGHYLGMYGARNAICAVSRRWREVAIGFPGLWTEVYIDASVGYPPLPLLKMWLERSRDAPLFIRLECLIHFFVRNFGDDQHWQPDVPLWSNEDETMLYTASALAAVSMHIHRWKLFLYVMLPPAGEGPHNSFLLDRVAFRDATQLEVLKIATSVRTSTELKILRAIEKLPRLRKVDWRISSQTLLCRNVYNFPWHRLEHISLSGNIKHVAYVVAQCTSAITLNLFSQPDALIQTQPEMTYFLPVLKGLDFQCYRDGLRLLREIQCPNLEILRLRLVGHDPEDEEDEEVFWDNPDDYDELWEHLFSFLDDNSHKLRILQIEESDKYIPPDILSKILLRSSRMMKDLYGLHITVEAANESIYQTIRGFQTDLTLLVDGSLPGPLLERFQVTEHGDRYFHVGWVREELKGFERECGYVREMSYLMEKFHELCKPGGSPLKDFEKLGNPGSHIGDSGSARISVPDSDGLIPTNPSLGRHVGQAQRLDYSREMGSDDLIAKRQKRDGDALASSLVWAGVLAMTVTTWSIVFLQGFSSFRYFTYHLLLQPVAIGCFSYGILTLQPTNQPKTKAAGLERHQNVIFTVGFPAMALGSLAVAFNKYLRDYPHFVTSHAQLGLACSLWAVVQLCVGFGTTWNDGVLFGGGARAKALWKYHRLSGYILFGLMLFTCHLGGGWSDWGQNYTNDLVRFVAYTLSPIMISAGVCLRTVKDEILLRDRFSLGKLQHEMADRDTPCSA</sequence>
<evidence type="ECO:0000256" key="8">
    <source>
        <dbReference type="ARBA" id="ARBA00022989"/>
    </source>
</evidence>
<keyword evidence="6" id="KW-0479">Metal-binding</keyword>
<name>A0AAD5VZQ5_9AGAR</name>
<comment type="subcellular location">
    <subcellularLocation>
        <location evidence="2">Membrane</location>
        <topology evidence="2">Multi-pass membrane protein</topology>
    </subcellularLocation>
</comment>
<dbReference type="SUPFAM" id="SSF81383">
    <property type="entry name" value="F-box domain"/>
    <property type="match status" value="1"/>
</dbReference>
<keyword evidence="10 11" id="KW-0472">Membrane</keyword>
<feature type="transmembrane region" description="Helical" evidence="11">
    <location>
        <begin position="615"/>
        <end position="637"/>
    </location>
</feature>
<keyword evidence="4" id="KW-0349">Heme</keyword>
<keyword evidence="3" id="KW-0813">Transport</keyword>
<feature type="transmembrane region" description="Helical" evidence="11">
    <location>
        <begin position="543"/>
        <end position="569"/>
    </location>
</feature>
<dbReference type="GO" id="GO:0140575">
    <property type="term" value="F:transmembrane monodehydroascorbate reductase activity"/>
    <property type="evidence" value="ECO:0007669"/>
    <property type="project" value="InterPro"/>
</dbReference>
<protein>
    <recommendedName>
        <fullName evidence="12">Cytochrome b561 domain-containing protein</fullName>
    </recommendedName>
</protein>
<reference evidence="13" key="1">
    <citation type="submission" date="2022-07" db="EMBL/GenBank/DDBJ databases">
        <title>Genome Sequence of Leucocoprinus birnbaumii.</title>
        <authorList>
            <person name="Buettner E."/>
        </authorList>
    </citation>
    <scope>NUCLEOTIDE SEQUENCE</scope>
    <source>
        <strain evidence="13">VT141</strain>
    </source>
</reference>
<dbReference type="GO" id="GO:0046872">
    <property type="term" value="F:metal ion binding"/>
    <property type="evidence" value="ECO:0007669"/>
    <property type="project" value="UniProtKB-KW"/>
</dbReference>
<dbReference type="PANTHER" id="PTHR15422:SF45">
    <property type="entry name" value="CYTOCHROME B561 DOMAIN-CONTAINING PROTEIN"/>
    <property type="match status" value="1"/>
</dbReference>
<dbReference type="PANTHER" id="PTHR15422">
    <property type="entry name" value="OS05G0565100 PROTEIN"/>
    <property type="match status" value="1"/>
</dbReference>
<evidence type="ECO:0000256" key="5">
    <source>
        <dbReference type="ARBA" id="ARBA00022692"/>
    </source>
</evidence>
<keyword evidence="7" id="KW-0249">Electron transport</keyword>
<evidence type="ECO:0000256" key="10">
    <source>
        <dbReference type="ARBA" id="ARBA00023136"/>
    </source>
</evidence>
<evidence type="ECO:0000256" key="11">
    <source>
        <dbReference type="SAM" id="Phobius"/>
    </source>
</evidence>
<evidence type="ECO:0000256" key="4">
    <source>
        <dbReference type="ARBA" id="ARBA00022617"/>
    </source>
</evidence>
<dbReference type="GO" id="GO:0016020">
    <property type="term" value="C:membrane"/>
    <property type="evidence" value="ECO:0007669"/>
    <property type="project" value="UniProtKB-SubCell"/>
</dbReference>
<evidence type="ECO:0000256" key="7">
    <source>
        <dbReference type="ARBA" id="ARBA00022982"/>
    </source>
</evidence>
<dbReference type="InterPro" id="IPR045150">
    <property type="entry name" value="CYB561D1/2"/>
</dbReference>
<feature type="domain" description="Cytochrome b561" evidence="12">
    <location>
        <begin position="617"/>
        <end position="707"/>
    </location>
</feature>
<dbReference type="InterPro" id="IPR036047">
    <property type="entry name" value="F-box-like_dom_sf"/>
</dbReference>
<accession>A0AAD5VZQ5</accession>
<keyword evidence="9" id="KW-0408">Iron</keyword>
<dbReference type="AlphaFoldDB" id="A0AAD5VZQ5"/>
<proteinExistence type="predicted"/>
<dbReference type="Proteomes" id="UP001213000">
    <property type="component" value="Unassembled WGS sequence"/>
</dbReference>
<comment type="cofactor">
    <cofactor evidence="1">
        <name>heme b</name>
        <dbReference type="ChEBI" id="CHEBI:60344"/>
    </cofactor>
</comment>
<evidence type="ECO:0000313" key="14">
    <source>
        <dbReference type="Proteomes" id="UP001213000"/>
    </source>
</evidence>
<evidence type="ECO:0000259" key="12">
    <source>
        <dbReference type="Pfam" id="PF03188"/>
    </source>
</evidence>
<evidence type="ECO:0000256" key="1">
    <source>
        <dbReference type="ARBA" id="ARBA00001970"/>
    </source>
</evidence>
<keyword evidence="8 11" id="KW-1133">Transmembrane helix</keyword>
<evidence type="ECO:0000313" key="13">
    <source>
        <dbReference type="EMBL" id="KAJ3574726.1"/>
    </source>
</evidence>
<dbReference type="SUPFAM" id="SSF52047">
    <property type="entry name" value="RNI-like"/>
    <property type="match status" value="1"/>
</dbReference>
<gene>
    <name evidence="13" type="ORF">NP233_g1581</name>
</gene>
<evidence type="ECO:0000256" key="6">
    <source>
        <dbReference type="ARBA" id="ARBA00022723"/>
    </source>
</evidence>